<dbReference type="SMART" id="SM00317">
    <property type="entry name" value="SET"/>
    <property type="match status" value="1"/>
</dbReference>
<evidence type="ECO:0000256" key="11">
    <source>
        <dbReference type="ARBA" id="ARBA00023242"/>
    </source>
</evidence>
<dbReference type="Pfam" id="PF18118">
    <property type="entry name" value="PRC2_HTH_1"/>
    <property type="match status" value="1"/>
</dbReference>
<keyword evidence="8" id="KW-0805">Transcription regulation</keyword>
<dbReference type="InterPro" id="IPR045318">
    <property type="entry name" value="EZH1/2-like"/>
</dbReference>
<dbReference type="Pfam" id="PF21358">
    <property type="entry name" value="Ezh2_MCSS"/>
    <property type="match status" value="1"/>
</dbReference>
<dbReference type="Ensembl" id="ENSSTUT00000107721.1">
    <property type="protein sequence ID" value="ENSSTUP00000100418.1"/>
    <property type="gene ID" value="ENSSTUG00000044855.1"/>
</dbReference>
<dbReference type="GO" id="GO:0003682">
    <property type="term" value="F:chromatin binding"/>
    <property type="evidence" value="ECO:0007669"/>
    <property type="project" value="TreeGrafter"/>
</dbReference>
<dbReference type="SMART" id="SM00717">
    <property type="entry name" value="SANT"/>
    <property type="match status" value="2"/>
</dbReference>
<dbReference type="Gene3D" id="2.170.270.10">
    <property type="entry name" value="SET domain"/>
    <property type="match status" value="1"/>
</dbReference>
<dbReference type="InterPro" id="IPR001005">
    <property type="entry name" value="SANT/Myb"/>
</dbReference>
<evidence type="ECO:0000256" key="7">
    <source>
        <dbReference type="ARBA" id="ARBA00022853"/>
    </source>
</evidence>
<dbReference type="PROSITE" id="PS50280">
    <property type="entry name" value="SET"/>
    <property type="match status" value="1"/>
</dbReference>
<evidence type="ECO:0000256" key="13">
    <source>
        <dbReference type="ARBA" id="ARBA00048568"/>
    </source>
</evidence>
<evidence type="ECO:0000256" key="5">
    <source>
        <dbReference type="ARBA" id="ARBA00022679"/>
    </source>
</evidence>
<gene>
    <name evidence="17" type="primary">EZH2</name>
    <name evidence="17" type="synonym">ezh2</name>
</gene>
<evidence type="ECO:0000256" key="4">
    <source>
        <dbReference type="ARBA" id="ARBA00022603"/>
    </source>
</evidence>
<comment type="catalytic activity">
    <reaction evidence="13">
        <text>L-lysyl(27)-[histone H3] + 3 S-adenosyl-L-methionine = N(6),N(6),N(6)-trimethyl-L-lysyl(27)-[histone H3] + 3 S-adenosyl-L-homocysteine + 3 H(+)</text>
        <dbReference type="Rhea" id="RHEA:60292"/>
        <dbReference type="Rhea" id="RHEA-COMP:15535"/>
        <dbReference type="Rhea" id="RHEA-COMP:15548"/>
        <dbReference type="ChEBI" id="CHEBI:15378"/>
        <dbReference type="ChEBI" id="CHEBI:29969"/>
        <dbReference type="ChEBI" id="CHEBI:57856"/>
        <dbReference type="ChEBI" id="CHEBI:59789"/>
        <dbReference type="ChEBI" id="CHEBI:61961"/>
        <dbReference type="EC" id="2.1.1.356"/>
    </reaction>
</comment>
<evidence type="ECO:0000259" key="15">
    <source>
        <dbReference type="PROSITE" id="PS50280"/>
    </source>
</evidence>
<keyword evidence="3" id="KW-0678">Repressor</keyword>
<feature type="compositionally biased region" description="Polar residues" evidence="14">
    <location>
        <begin position="358"/>
        <end position="367"/>
    </location>
</feature>
<dbReference type="GeneTree" id="ENSGT00940000155013"/>
<feature type="compositionally biased region" description="Low complexity" evidence="14">
    <location>
        <begin position="310"/>
        <end position="319"/>
    </location>
</feature>
<reference evidence="17" key="1">
    <citation type="submission" date="2025-08" db="UniProtKB">
        <authorList>
            <consortium name="Ensembl"/>
        </authorList>
    </citation>
    <scope>IDENTIFICATION</scope>
</reference>
<dbReference type="GO" id="GO:0031507">
    <property type="term" value="P:heterochromatin formation"/>
    <property type="evidence" value="ECO:0007669"/>
    <property type="project" value="TreeGrafter"/>
</dbReference>
<evidence type="ECO:0000256" key="3">
    <source>
        <dbReference type="ARBA" id="ARBA00022491"/>
    </source>
</evidence>
<dbReference type="PANTHER" id="PTHR45747">
    <property type="entry name" value="HISTONE-LYSINE N-METHYLTRANSFERASE E(Z)"/>
    <property type="match status" value="1"/>
</dbReference>
<evidence type="ECO:0000256" key="14">
    <source>
        <dbReference type="SAM" id="MobiDB-lite"/>
    </source>
</evidence>
<dbReference type="CDD" id="cd19218">
    <property type="entry name" value="SET_EZH2"/>
    <property type="match status" value="1"/>
</dbReference>
<dbReference type="PROSITE" id="PS51633">
    <property type="entry name" value="CXC"/>
    <property type="match status" value="1"/>
</dbReference>
<keyword evidence="10" id="KW-0804">Transcription</keyword>
<dbReference type="Pfam" id="PF18264">
    <property type="entry name" value="preSET_CXC"/>
    <property type="match status" value="1"/>
</dbReference>
<dbReference type="InterPro" id="IPR048358">
    <property type="entry name" value="EZH1/2_MCSS"/>
</dbReference>
<feature type="domain" description="SET" evidence="15">
    <location>
        <begin position="564"/>
        <end position="679"/>
    </location>
</feature>
<feature type="compositionally biased region" description="Acidic residues" evidence="14">
    <location>
        <begin position="336"/>
        <end position="353"/>
    </location>
</feature>
<dbReference type="InterPro" id="IPR033467">
    <property type="entry name" value="Tesmin/TSO1-like_CXC"/>
</dbReference>
<evidence type="ECO:0000256" key="10">
    <source>
        <dbReference type="ARBA" id="ARBA00023163"/>
    </source>
</evidence>
<keyword evidence="18" id="KW-1185">Reference proteome</keyword>
<dbReference type="InterPro" id="IPR041343">
    <property type="entry name" value="PRC2_HTH_1"/>
</dbReference>
<dbReference type="GO" id="GO:0048511">
    <property type="term" value="P:rhythmic process"/>
    <property type="evidence" value="ECO:0007669"/>
    <property type="project" value="UniProtKB-KW"/>
</dbReference>
<dbReference type="InterPro" id="IPR046341">
    <property type="entry name" value="SET_dom_sf"/>
</dbReference>
<reference evidence="17" key="2">
    <citation type="submission" date="2025-09" db="UniProtKB">
        <authorList>
            <consortium name="Ensembl"/>
        </authorList>
    </citation>
    <scope>IDENTIFICATION</scope>
</reference>
<organism evidence="17 18">
    <name type="scientific">Salmo trutta</name>
    <name type="common">Brown trout</name>
    <dbReference type="NCBI Taxonomy" id="8032"/>
    <lineage>
        <taxon>Eukaryota</taxon>
        <taxon>Metazoa</taxon>
        <taxon>Chordata</taxon>
        <taxon>Craniata</taxon>
        <taxon>Vertebrata</taxon>
        <taxon>Euteleostomi</taxon>
        <taxon>Actinopterygii</taxon>
        <taxon>Neopterygii</taxon>
        <taxon>Teleostei</taxon>
        <taxon>Protacanthopterygii</taxon>
        <taxon>Salmoniformes</taxon>
        <taxon>Salmonidae</taxon>
        <taxon>Salmoninae</taxon>
        <taxon>Salmo</taxon>
    </lineage>
</organism>
<sequence length="698" mass="80439">MVLTGKRSEKGPVCWRRRVKSEYMRLRQLKRFRRADEVKSMFNSNRQRILERTDILNAEWKTRRIQPVHIMTSVSSLRGTREVEDETVLHNIPYMGDEILDQDGTFIEELIKNYDGKVHGDRECGFINDEIFVELVGALTQYSDNDDEDDDEEEQEFKLEKMDDSSKKFPSDKIFEAISSMFPDKGSTEELREKYKELTEPQLPGALPPECTPNMDGPNARSVQREQSLHSFHTLFCRRCFKYDCFLHPFHATPNTYKRKNMENLVDSKPCGDECYMYLDGLVREYPDGMAPERSKTPSKRPVSRRRGRPSGNSRPSTPTVSTDTKDTDSEREGKDDDNDKEEDDDDDDDDDKKDETTSSSEGNSRCQTPVKLKLTCDPQVVDWSGAEASLFRVLIGTYYDNYCAIARLIGTKTCRQVYEFRVKESSIIARAPAEDEDTPPRKKKRKHRLWATHCRKIQLKKDGSSNHVYNYQPCDHPRQPCDSSCPCVTAQNFCEKFCQCSSECQNRFPGCRCKAQCNTKQCPCYLAVRECDPDLCLTCGAAEHWDSKNVSCKNCSIQRGAKKHLLLAPSDVAGWGIFIKEPVQKNEFISEYCGEIISQDEADRRGKVYDKYMCSFLFNLNNDFVVDATRKGNKIRFANHSVHPNCYAKVMMVNGDHRIGIFAKRTIQTGEELFFDYRYSQADALKYVGIERESEMP</sequence>
<dbReference type="FunFam" id="2.170.270.10:FF:000001">
    <property type="entry name" value="Putative histone-lysine N-methyltransferase EZH2"/>
    <property type="match status" value="1"/>
</dbReference>
<accession>A0A674DXB1</accession>
<evidence type="ECO:0000313" key="18">
    <source>
        <dbReference type="Proteomes" id="UP000472277"/>
    </source>
</evidence>
<dbReference type="Proteomes" id="UP000472277">
    <property type="component" value="Chromosome 2"/>
</dbReference>
<evidence type="ECO:0000256" key="8">
    <source>
        <dbReference type="ARBA" id="ARBA00023015"/>
    </source>
</evidence>
<dbReference type="AlphaFoldDB" id="A0A674DXB1"/>
<evidence type="ECO:0000256" key="1">
    <source>
        <dbReference type="ARBA" id="ARBA00004123"/>
    </source>
</evidence>
<keyword evidence="7" id="KW-0156">Chromatin regulator</keyword>
<evidence type="ECO:0000256" key="12">
    <source>
        <dbReference type="ARBA" id="ARBA00024111"/>
    </source>
</evidence>
<feature type="compositionally biased region" description="Basic and acidic residues" evidence="14">
    <location>
        <begin position="324"/>
        <end position="335"/>
    </location>
</feature>
<dbReference type="GO" id="GO:0140951">
    <property type="term" value="F:histone H3K27 trimethyltransferase activity"/>
    <property type="evidence" value="ECO:0007669"/>
    <property type="project" value="UniProtKB-EC"/>
</dbReference>
<keyword evidence="4" id="KW-0489">Methyltransferase</keyword>
<evidence type="ECO:0000259" key="16">
    <source>
        <dbReference type="PROSITE" id="PS51633"/>
    </source>
</evidence>
<name>A0A674DXB1_SALTR</name>
<dbReference type="InterPro" id="IPR026489">
    <property type="entry name" value="CXC_dom"/>
</dbReference>
<dbReference type="SMART" id="SM01114">
    <property type="entry name" value="CXC"/>
    <property type="match status" value="1"/>
</dbReference>
<feature type="region of interest" description="Disordered" evidence="14">
    <location>
        <begin position="287"/>
        <end position="367"/>
    </location>
</feature>
<evidence type="ECO:0000313" key="17">
    <source>
        <dbReference type="Ensembl" id="ENSSTUP00000100418.1"/>
    </source>
</evidence>
<dbReference type="Pfam" id="PF11616">
    <property type="entry name" value="EZH2_WD-Binding"/>
    <property type="match status" value="1"/>
</dbReference>
<feature type="compositionally biased region" description="Basic residues" evidence="14">
    <location>
        <begin position="297"/>
        <end position="309"/>
    </location>
</feature>
<dbReference type="Pfam" id="PF00856">
    <property type="entry name" value="SET"/>
    <property type="match status" value="1"/>
</dbReference>
<dbReference type="InterPro" id="IPR001214">
    <property type="entry name" value="SET_dom"/>
</dbReference>
<feature type="compositionally biased region" description="Basic and acidic residues" evidence="14">
    <location>
        <begin position="287"/>
        <end position="296"/>
    </location>
</feature>
<evidence type="ECO:0000256" key="2">
    <source>
        <dbReference type="ARBA" id="ARBA00012186"/>
    </source>
</evidence>
<dbReference type="PANTHER" id="PTHR45747:SF18">
    <property type="entry name" value="HISTONE-LYSINE N-METHYLTRANSFERASE EZH2"/>
    <property type="match status" value="1"/>
</dbReference>
<keyword evidence="11" id="KW-0539">Nucleus</keyword>
<evidence type="ECO:0000256" key="6">
    <source>
        <dbReference type="ARBA" id="ARBA00022691"/>
    </source>
</evidence>
<dbReference type="EC" id="2.1.1.356" evidence="2"/>
<dbReference type="InterPro" id="IPR044439">
    <property type="entry name" value="EZH2_SET"/>
</dbReference>
<keyword evidence="6" id="KW-0949">S-adenosyl-L-methionine</keyword>
<comment type="subcellular location">
    <subcellularLocation>
        <location evidence="1">Nucleus</location>
    </subcellularLocation>
</comment>
<keyword evidence="9" id="KW-0090">Biological rhythms</keyword>
<protein>
    <recommendedName>
        <fullName evidence="12">Histone-lysine N-methyltransferase EZH2</fullName>
        <ecNumber evidence="2">2.1.1.356</ecNumber>
    </recommendedName>
</protein>
<dbReference type="InterPro" id="IPR021654">
    <property type="entry name" value="EZH1/EZH2"/>
</dbReference>
<dbReference type="InterPro" id="IPR041355">
    <property type="entry name" value="Pre-SET_CXC"/>
</dbReference>
<keyword evidence="5" id="KW-0808">Transferase</keyword>
<proteinExistence type="predicted"/>
<dbReference type="GO" id="GO:0035098">
    <property type="term" value="C:ESC/E(Z) complex"/>
    <property type="evidence" value="ECO:0007669"/>
    <property type="project" value="TreeGrafter"/>
</dbReference>
<feature type="domain" description="CXC" evidence="16">
    <location>
        <begin position="455"/>
        <end position="557"/>
    </location>
</feature>
<evidence type="ECO:0000256" key="9">
    <source>
        <dbReference type="ARBA" id="ARBA00023108"/>
    </source>
</evidence>
<dbReference type="SUPFAM" id="SSF82199">
    <property type="entry name" value="SET domain"/>
    <property type="match status" value="1"/>
</dbReference>
<dbReference type="GO" id="GO:0032259">
    <property type="term" value="P:methylation"/>
    <property type="evidence" value="ECO:0007669"/>
    <property type="project" value="UniProtKB-KW"/>
</dbReference>